<name>A0ABD0UFF3_DENTH</name>
<keyword evidence="1" id="KW-0732">Signal</keyword>
<keyword evidence="5" id="KW-1185">Reference proteome</keyword>
<dbReference type="InterPro" id="IPR044788">
    <property type="entry name" value="X8_dom_prot"/>
</dbReference>
<feature type="transmembrane region" description="Helical" evidence="2">
    <location>
        <begin position="12"/>
        <end position="30"/>
    </location>
</feature>
<keyword evidence="2" id="KW-1133">Transmembrane helix</keyword>
<keyword evidence="2" id="KW-0812">Transmembrane</keyword>
<evidence type="ECO:0000256" key="1">
    <source>
        <dbReference type="ARBA" id="ARBA00022729"/>
    </source>
</evidence>
<evidence type="ECO:0000313" key="4">
    <source>
        <dbReference type="EMBL" id="KAL0911448.1"/>
    </source>
</evidence>
<evidence type="ECO:0000313" key="5">
    <source>
        <dbReference type="Proteomes" id="UP001552299"/>
    </source>
</evidence>
<dbReference type="Pfam" id="PF07983">
    <property type="entry name" value="X8"/>
    <property type="match status" value="1"/>
</dbReference>
<dbReference type="PANTHER" id="PTHR31044">
    <property type="entry name" value="BETA-1,3 GLUCANASE"/>
    <property type="match status" value="1"/>
</dbReference>
<comment type="caution">
    <text evidence="4">The sequence shown here is derived from an EMBL/GenBank/DDBJ whole genome shotgun (WGS) entry which is preliminary data.</text>
</comment>
<evidence type="ECO:0000259" key="3">
    <source>
        <dbReference type="SMART" id="SM00768"/>
    </source>
</evidence>
<organism evidence="4 5">
    <name type="scientific">Dendrobium thyrsiflorum</name>
    <name type="common">Pinecone-like raceme dendrobium</name>
    <name type="synonym">Orchid</name>
    <dbReference type="NCBI Taxonomy" id="117978"/>
    <lineage>
        <taxon>Eukaryota</taxon>
        <taxon>Viridiplantae</taxon>
        <taxon>Streptophyta</taxon>
        <taxon>Embryophyta</taxon>
        <taxon>Tracheophyta</taxon>
        <taxon>Spermatophyta</taxon>
        <taxon>Magnoliopsida</taxon>
        <taxon>Liliopsida</taxon>
        <taxon>Asparagales</taxon>
        <taxon>Orchidaceae</taxon>
        <taxon>Epidendroideae</taxon>
        <taxon>Malaxideae</taxon>
        <taxon>Dendrobiinae</taxon>
        <taxon>Dendrobium</taxon>
    </lineage>
</organism>
<dbReference type="Proteomes" id="UP001552299">
    <property type="component" value="Unassembled WGS sequence"/>
</dbReference>
<reference evidence="4 5" key="1">
    <citation type="journal article" date="2024" name="Plant Biotechnol. J.">
        <title>Dendrobium thyrsiflorum genome and its molecular insights into genes involved in important horticultural traits.</title>
        <authorList>
            <person name="Chen B."/>
            <person name="Wang J.Y."/>
            <person name="Zheng P.J."/>
            <person name="Li K.L."/>
            <person name="Liang Y.M."/>
            <person name="Chen X.F."/>
            <person name="Zhang C."/>
            <person name="Zhao X."/>
            <person name="He X."/>
            <person name="Zhang G.Q."/>
            <person name="Liu Z.J."/>
            <person name="Xu Q."/>
        </authorList>
    </citation>
    <scope>NUCLEOTIDE SEQUENCE [LARGE SCALE GENOMIC DNA]</scope>
    <source>
        <strain evidence="4">GZMU011</strain>
    </source>
</reference>
<evidence type="ECO:0000256" key="2">
    <source>
        <dbReference type="SAM" id="Phobius"/>
    </source>
</evidence>
<dbReference type="GO" id="GO:0009506">
    <property type="term" value="C:plasmodesma"/>
    <property type="evidence" value="ECO:0007669"/>
    <property type="project" value="UniProtKB-ARBA"/>
</dbReference>
<dbReference type="PANTHER" id="PTHR31044:SF57">
    <property type="entry name" value="CARBOHYDRATE-BINDING X8 DOMAIN SUPERFAMILY PROTEIN"/>
    <property type="match status" value="1"/>
</dbReference>
<dbReference type="Gene3D" id="1.20.58.1040">
    <property type="match status" value="1"/>
</dbReference>
<proteinExistence type="predicted"/>
<feature type="transmembrane region" description="Helical" evidence="2">
    <location>
        <begin position="36"/>
        <end position="53"/>
    </location>
</feature>
<accession>A0ABD0UFF3</accession>
<sequence length="147" mass="16621">MAKTYSCLASKIIYGFYFLAWLFTLFTSMAKAESSIISIFSLTFFLLLLTHGGNMEVMRNQRTWCVAKPSADEATLLNILQYACSMTGCKSLEKNSPCFIPDNLISHASFAMNLYYHAMGRNSWNCHFNGTGLIVITDPSYGRCRYE</sequence>
<dbReference type="AlphaFoldDB" id="A0ABD0UFF3"/>
<protein>
    <recommendedName>
        <fullName evidence="3">X8 domain-containing protein</fullName>
    </recommendedName>
</protein>
<keyword evidence="2" id="KW-0472">Membrane</keyword>
<feature type="domain" description="X8" evidence="3">
    <location>
        <begin position="63"/>
        <end position="146"/>
    </location>
</feature>
<dbReference type="InterPro" id="IPR012946">
    <property type="entry name" value="X8"/>
</dbReference>
<dbReference type="EMBL" id="JANQDX010000015">
    <property type="protein sequence ID" value="KAL0911448.1"/>
    <property type="molecule type" value="Genomic_DNA"/>
</dbReference>
<gene>
    <name evidence="4" type="ORF">M5K25_019590</name>
</gene>
<dbReference type="SMART" id="SM00768">
    <property type="entry name" value="X8"/>
    <property type="match status" value="1"/>
</dbReference>